<feature type="compositionally biased region" description="Polar residues" evidence="5">
    <location>
        <begin position="395"/>
        <end position="407"/>
    </location>
</feature>
<evidence type="ECO:0000313" key="9">
    <source>
        <dbReference type="EMBL" id="WPH02066.1"/>
    </source>
</evidence>
<feature type="transmembrane region" description="Helical" evidence="6">
    <location>
        <begin position="237"/>
        <end position="255"/>
    </location>
</feature>
<dbReference type="GO" id="GO:0016020">
    <property type="term" value="C:membrane"/>
    <property type="evidence" value="ECO:0007669"/>
    <property type="project" value="UniProtKB-SubCell"/>
</dbReference>
<dbReference type="InterPro" id="IPR025256">
    <property type="entry name" value="TM7S3/TM198-like_dom"/>
</dbReference>
<feature type="region of interest" description="Disordered" evidence="5">
    <location>
        <begin position="32"/>
        <end position="88"/>
    </location>
</feature>
<dbReference type="PANTHER" id="PTHR39469">
    <property type="entry name" value="CHROMOSOME 1, WHOLE GENOME SHOTGUN SEQUENCE"/>
    <property type="match status" value="1"/>
</dbReference>
<feature type="transmembrane region" description="Helical" evidence="6">
    <location>
        <begin position="185"/>
        <end position="204"/>
    </location>
</feature>
<dbReference type="PANTHER" id="PTHR39469:SF1">
    <property type="entry name" value="DUF4203 DOMAIN-CONTAINING PROTEIN"/>
    <property type="match status" value="1"/>
</dbReference>
<organism evidence="9 10">
    <name type="scientific">Acrodontium crateriforme</name>
    <dbReference type="NCBI Taxonomy" id="150365"/>
    <lineage>
        <taxon>Eukaryota</taxon>
        <taxon>Fungi</taxon>
        <taxon>Dikarya</taxon>
        <taxon>Ascomycota</taxon>
        <taxon>Pezizomycotina</taxon>
        <taxon>Dothideomycetes</taxon>
        <taxon>Dothideomycetidae</taxon>
        <taxon>Mycosphaerellales</taxon>
        <taxon>Teratosphaeriaceae</taxon>
        <taxon>Acrodontium</taxon>
    </lineage>
</organism>
<feature type="compositionally biased region" description="Basic and acidic residues" evidence="5">
    <location>
        <begin position="686"/>
        <end position="698"/>
    </location>
</feature>
<dbReference type="AlphaFoldDB" id="A0AAQ3M8P6"/>
<feature type="domain" description="TM7S3/TM198-like" evidence="8">
    <location>
        <begin position="132"/>
        <end position="335"/>
    </location>
</feature>
<feature type="compositionally biased region" description="Low complexity" evidence="5">
    <location>
        <begin position="35"/>
        <end position="88"/>
    </location>
</feature>
<feature type="compositionally biased region" description="Low complexity" evidence="5">
    <location>
        <begin position="768"/>
        <end position="781"/>
    </location>
</feature>
<feature type="compositionally biased region" description="Low complexity" evidence="5">
    <location>
        <begin position="619"/>
        <end position="628"/>
    </location>
</feature>
<evidence type="ECO:0000256" key="5">
    <source>
        <dbReference type="SAM" id="MobiDB-lite"/>
    </source>
</evidence>
<feature type="region of interest" description="Disordered" evidence="5">
    <location>
        <begin position="346"/>
        <end position="371"/>
    </location>
</feature>
<evidence type="ECO:0000256" key="2">
    <source>
        <dbReference type="ARBA" id="ARBA00022692"/>
    </source>
</evidence>
<comment type="subcellular location">
    <subcellularLocation>
        <location evidence="1">Membrane</location>
        <topology evidence="1">Multi-pass membrane protein</topology>
    </subcellularLocation>
</comment>
<dbReference type="Pfam" id="PF13886">
    <property type="entry name" value="TM7S3_TM198"/>
    <property type="match status" value="1"/>
</dbReference>
<proteinExistence type="predicted"/>
<dbReference type="Proteomes" id="UP001303373">
    <property type="component" value="Chromosome 7"/>
</dbReference>
<feature type="region of interest" description="Disordered" evidence="5">
    <location>
        <begin position="686"/>
        <end position="789"/>
    </location>
</feature>
<feature type="transmembrane region" description="Helical" evidence="6">
    <location>
        <begin position="211"/>
        <end position="231"/>
    </location>
</feature>
<keyword evidence="4 6" id="KW-0472">Membrane</keyword>
<sequence>MRLPSGLTALVLALCCAEGVFGGQALARQNDNAVSTTNSPSANPTTSSGSSSSTTQASSSANPSSSFNSSFISTSPSQGSQNSTAQASATSSSSIAASQTTHVASSATSAPSATPVVLPIQPQITPAIGIAGVLLMISGVALTFIGIKHKWLHIFLSVMLLSNLAVAVLILYVMNPPVSDAIQGAYFVAIAMTGLIIGALSLIFQDVTEGFGCLLGGFTIGMWFLVLRDGGLIQNTVGRAILIAAFSVVGWSLAFSHYTRNYGLIVMTAFGGATVTILGIDCFSKAGLKEFWIYLWNLNDNEFPIGTTTYPITRGIRVEIAGIIVIFLGGILSQIKVWRIVKEKRQKRDEERKQNGEDRDQQDEAVGREIEARTEVERAQWERLYDEKNETRVSQVNLDSGVGTSIDTTKHPESIRDREYEEMEMGPMPKRNSARASYRNSQRHSRLTIASASNEHSHIPAESQEDLLRHKSIASTARTSLEVDSHRASSTCLSTMDRSHRQSAGESPPIPPLPFSLPTETSAKRKSAQSTNAPSEGRVSEFDFGIPDVEDDRASSIAATADDADRFSDHRLSIVPAPYELNPKTEGTLETGSVRHQSPTRHTYDEEPVLEEDDEVLERPVAPLEEPTPASPPPQSEAHHKSISGHNDDEPESANASFVGDLSEHLPQKMSKVAMTYRTNEWAKHITEADMPEHDDVRSTSPGIHVDPVFAEEAAHPVDVEALNESTFETPEPAPTREASKKRPKSTKSQNFQRMPSIGSMAPVYSVQRSSSQPSLKRQSSANSLVSPIKTPARMTPFASETLVESPAEDAQSVIYRNSTVSAMNSSNNLLDQRQGILSHKPTTVSFFSPTRTPSEAAYALERGVISDDDLTLAERKAMMAGSPIVSPTRRGSVTPSHMNTMGTVTSPGIIYDSHQPKRTNTVDSVKQNATLTKWRQSLASEGVGRQPQAIQAMQQQSAQQALLSERRQAAQTKQQERNDRESKQFMMEQAMRSGRMNSTHRNALSMMEAKIPK</sequence>
<evidence type="ECO:0000256" key="1">
    <source>
        <dbReference type="ARBA" id="ARBA00004141"/>
    </source>
</evidence>
<feature type="region of interest" description="Disordered" evidence="5">
    <location>
        <begin position="478"/>
        <end position="543"/>
    </location>
</feature>
<feature type="transmembrane region" description="Helical" evidence="6">
    <location>
        <begin position="154"/>
        <end position="173"/>
    </location>
</feature>
<protein>
    <recommendedName>
        <fullName evidence="8">TM7S3/TM198-like domain-containing protein</fullName>
    </recommendedName>
</protein>
<name>A0AAQ3M8P6_9PEZI</name>
<evidence type="ECO:0000256" key="6">
    <source>
        <dbReference type="SAM" id="Phobius"/>
    </source>
</evidence>
<feature type="chain" id="PRO_5042878376" description="TM7S3/TM198-like domain-containing protein" evidence="7">
    <location>
        <begin position="23"/>
        <end position="1014"/>
    </location>
</feature>
<gene>
    <name evidence="9" type="ORF">R9X50_00492100</name>
</gene>
<accession>A0AAQ3M8P6</accession>
<evidence type="ECO:0000256" key="7">
    <source>
        <dbReference type="SAM" id="SignalP"/>
    </source>
</evidence>
<keyword evidence="3 6" id="KW-1133">Transmembrane helix</keyword>
<feature type="transmembrane region" description="Helical" evidence="6">
    <location>
        <begin position="262"/>
        <end position="280"/>
    </location>
</feature>
<keyword evidence="7" id="KW-0732">Signal</keyword>
<dbReference type="EMBL" id="CP138586">
    <property type="protein sequence ID" value="WPH02066.1"/>
    <property type="molecule type" value="Genomic_DNA"/>
</dbReference>
<feature type="compositionally biased region" description="Basic and acidic residues" evidence="5">
    <location>
        <begin position="346"/>
        <end position="359"/>
    </location>
</feature>
<keyword evidence="10" id="KW-1185">Reference proteome</keyword>
<feature type="region of interest" description="Disordered" evidence="5">
    <location>
        <begin position="578"/>
        <end position="663"/>
    </location>
</feature>
<evidence type="ECO:0000313" key="10">
    <source>
        <dbReference type="Proteomes" id="UP001303373"/>
    </source>
</evidence>
<feature type="compositionally biased region" description="Basic and acidic residues" evidence="5">
    <location>
        <begin position="408"/>
        <end position="419"/>
    </location>
</feature>
<reference evidence="9 10" key="1">
    <citation type="submission" date="2023-11" db="EMBL/GenBank/DDBJ databases">
        <title>An acidophilic fungus is an integral part of prey digestion in a carnivorous sundew plant.</title>
        <authorList>
            <person name="Tsai I.J."/>
        </authorList>
    </citation>
    <scope>NUCLEOTIDE SEQUENCE [LARGE SCALE GENOMIC DNA]</scope>
    <source>
        <strain evidence="9">169a</strain>
    </source>
</reference>
<feature type="signal peptide" evidence="7">
    <location>
        <begin position="1"/>
        <end position="22"/>
    </location>
</feature>
<evidence type="ECO:0000256" key="4">
    <source>
        <dbReference type="ARBA" id="ARBA00023136"/>
    </source>
</evidence>
<keyword evidence="2 6" id="KW-0812">Transmembrane</keyword>
<feature type="compositionally biased region" description="Polar residues" evidence="5">
    <location>
        <begin position="588"/>
        <end position="601"/>
    </location>
</feature>
<feature type="transmembrane region" description="Helical" evidence="6">
    <location>
        <begin position="127"/>
        <end position="147"/>
    </location>
</feature>
<evidence type="ECO:0000256" key="3">
    <source>
        <dbReference type="ARBA" id="ARBA00022989"/>
    </source>
</evidence>
<feature type="region of interest" description="Disordered" evidence="5">
    <location>
        <begin position="395"/>
        <end position="445"/>
    </location>
</feature>
<feature type="compositionally biased region" description="Acidic residues" evidence="5">
    <location>
        <begin position="606"/>
        <end position="616"/>
    </location>
</feature>
<evidence type="ECO:0000259" key="8">
    <source>
        <dbReference type="Pfam" id="PF13886"/>
    </source>
</evidence>